<feature type="transmembrane region" description="Helical" evidence="2">
    <location>
        <begin position="76"/>
        <end position="97"/>
    </location>
</feature>
<feature type="transmembrane region" description="Helical" evidence="2">
    <location>
        <begin position="48"/>
        <end position="69"/>
    </location>
</feature>
<keyword evidence="2" id="KW-0812">Transmembrane</keyword>
<dbReference type="RefSeq" id="WP_377546414.1">
    <property type="nucleotide sequence ID" value="NZ_JBHSBN010000010.1"/>
</dbReference>
<dbReference type="Pfam" id="PF13787">
    <property type="entry name" value="HXXEE"/>
    <property type="match status" value="1"/>
</dbReference>
<feature type="region of interest" description="Disordered" evidence="1">
    <location>
        <begin position="133"/>
        <end position="153"/>
    </location>
</feature>
<name>A0ABV8KMX4_9ACTN</name>
<feature type="transmembrane region" description="Helical" evidence="2">
    <location>
        <begin position="103"/>
        <end position="122"/>
    </location>
</feature>
<protein>
    <submittedName>
        <fullName evidence="3">HXXEE domain-containing protein</fullName>
    </submittedName>
</protein>
<dbReference type="EMBL" id="JBHSBN010000010">
    <property type="protein sequence ID" value="MFC4107470.1"/>
    <property type="molecule type" value="Genomic_DNA"/>
</dbReference>
<reference evidence="4" key="1">
    <citation type="journal article" date="2019" name="Int. J. Syst. Evol. Microbiol.">
        <title>The Global Catalogue of Microorganisms (GCM) 10K type strain sequencing project: providing services to taxonomists for standard genome sequencing and annotation.</title>
        <authorList>
            <consortium name="The Broad Institute Genomics Platform"/>
            <consortium name="The Broad Institute Genome Sequencing Center for Infectious Disease"/>
            <person name="Wu L."/>
            <person name="Ma J."/>
        </authorList>
    </citation>
    <scope>NUCLEOTIDE SEQUENCE [LARGE SCALE GENOMIC DNA]</scope>
    <source>
        <strain evidence="4">2902at01</strain>
    </source>
</reference>
<evidence type="ECO:0000313" key="4">
    <source>
        <dbReference type="Proteomes" id="UP001595868"/>
    </source>
</evidence>
<evidence type="ECO:0000313" key="3">
    <source>
        <dbReference type="EMBL" id="MFC4107470.1"/>
    </source>
</evidence>
<accession>A0ABV8KMX4</accession>
<evidence type="ECO:0000256" key="2">
    <source>
        <dbReference type="SAM" id="Phobius"/>
    </source>
</evidence>
<sequence length="153" mass="15980">MDGERPHWPALAWLVFAAFAVHNLEEALSFPGYAARMAGRVPVLPPAWAFQALVAVVTVAGLLLVVVGVRSGRPGLPAVLAWVMLVNVLVPHVPAAIHSGGYAPGVVTALLLNLPVDGWYLWSVRRRRGGERVRGAGERGAAGRGGPSGQVGG</sequence>
<keyword evidence="2" id="KW-1133">Transmembrane helix</keyword>
<proteinExistence type="predicted"/>
<keyword evidence="2" id="KW-0472">Membrane</keyword>
<dbReference type="Proteomes" id="UP001595868">
    <property type="component" value="Unassembled WGS sequence"/>
</dbReference>
<comment type="caution">
    <text evidence="3">The sequence shown here is derived from an EMBL/GenBank/DDBJ whole genome shotgun (WGS) entry which is preliminary data.</text>
</comment>
<dbReference type="InterPro" id="IPR025671">
    <property type="entry name" value="HXXEE"/>
</dbReference>
<evidence type="ECO:0000256" key="1">
    <source>
        <dbReference type="SAM" id="MobiDB-lite"/>
    </source>
</evidence>
<organism evidence="3 4">
    <name type="scientific">Micromonospora zhanjiangensis</name>
    <dbReference type="NCBI Taxonomy" id="1522057"/>
    <lineage>
        <taxon>Bacteria</taxon>
        <taxon>Bacillati</taxon>
        <taxon>Actinomycetota</taxon>
        <taxon>Actinomycetes</taxon>
        <taxon>Micromonosporales</taxon>
        <taxon>Micromonosporaceae</taxon>
        <taxon>Micromonospora</taxon>
    </lineage>
</organism>
<feature type="compositionally biased region" description="Gly residues" evidence="1">
    <location>
        <begin position="138"/>
        <end position="153"/>
    </location>
</feature>
<gene>
    <name evidence="3" type="ORF">ACFOX0_16255</name>
</gene>
<keyword evidence="4" id="KW-1185">Reference proteome</keyword>